<dbReference type="GO" id="GO:0003677">
    <property type="term" value="F:DNA binding"/>
    <property type="evidence" value="ECO:0007669"/>
    <property type="project" value="InterPro"/>
</dbReference>
<dbReference type="EMBL" id="BLKU01000005">
    <property type="protein sequence ID" value="GFG67590.1"/>
    <property type="molecule type" value="Genomic_DNA"/>
</dbReference>
<dbReference type="PROSITE" id="PS51077">
    <property type="entry name" value="HTH_ICLR"/>
    <property type="match status" value="1"/>
</dbReference>
<organism evidence="5 7">
    <name type="scientific">Mycobacterium kubicae</name>
    <dbReference type="NCBI Taxonomy" id="120959"/>
    <lineage>
        <taxon>Bacteria</taxon>
        <taxon>Bacillati</taxon>
        <taxon>Actinomycetota</taxon>
        <taxon>Actinomycetes</taxon>
        <taxon>Mycobacteriales</taxon>
        <taxon>Mycobacteriaceae</taxon>
        <taxon>Mycobacterium</taxon>
        <taxon>Mycobacterium simiae complex</taxon>
    </lineage>
</organism>
<dbReference type="Pfam" id="PF09339">
    <property type="entry name" value="HTH_IclR"/>
    <property type="match status" value="1"/>
</dbReference>
<evidence type="ECO:0000256" key="2">
    <source>
        <dbReference type="ARBA" id="ARBA00023163"/>
    </source>
</evidence>
<keyword evidence="6" id="KW-1185">Reference proteome</keyword>
<gene>
    <name evidence="5" type="ORF">I2456_18455</name>
    <name evidence="4" type="ORF">MKUB_50800</name>
</gene>
<dbReference type="InterPro" id="IPR036388">
    <property type="entry name" value="WH-like_DNA-bd_sf"/>
</dbReference>
<dbReference type="SUPFAM" id="SSF46785">
    <property type="entry name" value="Winged helix' DNA-binding domain"/>
    <property type="match status" value="1"/>
</dbReference>
<dbReference type="InterPro" id="IPR036390">
    <property type="entry name" value="WH_DNA-bd_sf"/>
</dbReference>
<evidence type="ECO:0000259" key="3">
    <source>
        <dbReference type="PROSITE" id="PS51077"/>
    </source>
</evidence>
<protein>
    <submittedName>
        <fullName evidence="5">Helix-turn-helix domain-containing protein</fullName>
    </submittedName>
</protein>
<dbReference type="Gene3D" id="1.10.10.10">
    <property type="entry name" value="Winged helix-like DNA-binding domain superfamily/Winged helix DNA-binding domain"/>
    <property type="match status" value="1"/>
</dbReference>
<evidence type="ECO:0000256" key="1">
    <source>
        <dbReference type="ARBA" id="ARBA00023015"/>
    </source>
</evidence>
<dbReference type="PANTHER" id="PTHR30136">
    <property type="entry name" value="HELIX-TURN-HELIX TRANSCRIPTIONAL REGULATOR, ICLR FAMILY"/>
    <property type="match status" value="1"/>
</dbReference>
<dbReference type="SUPFAM" id="SSF55781">
    <property type="entry name" value="GAF domain-like"/>
    <property type="match status" value="1"/>
</dbReference>
<reference evidence="4 6" key="1">
    <citation type="journal article" date="2019" name="Emerg. Microbes Infect.">
        <title>Comprehensive subspecies identification of 175 nontuberculous mycobacteria species based on 7547 genomic profiles.</title>
        <authorList>
            <person name="Matsumoto Y."/>
            <person name="Kinjo T."/>
            <person name="Motooka D."/>
            <person name="Nabeya D."/>
            <person name="Jung N."/>
            <person name="Uechi K."/>
            <person name="Horii T."/>
            <person name="Iida T."/>
            <person name="Fujita J."/>
            <person name="Nakamura S."/>
        </authorList>
    </citation>
    <scope>NUCLEOTIDE SEQUENCE [LARGE SCALE GENOMIC DNA]</scope>
    <source>
        <strain evidence="4 6">JCM 13573</strain>
    </source>
</reference>
<dbReference type="KEGG" id="mku:I2456_18455"/>
<evidence type="ECO:0000313" key="7">
    <source>
        <dbReference type="Proteomes" id="UP000663583"/>
    </source>
</evidence>
<dbReference type="AlphaFoldDB" id="A0AAX1J7M2"/>
<reference evidence="4" key="2">
    <citation type="submission" date="2020-02" db="EMBL/GenBank/DDBJ databases">
        <authorList>
            <person name="Matsumoto Y."/>
            <person name="Kinjo T."/>
            <person name="Motooka D."/>
            <person name="Nabeya D."/>
            <person name="Jung N."/>
            <person name="Uechi K."/>
            <person name="Horii T."/>
            <person name="Iida T."/>
            <person name="Fujita J."/>
            <person name="Nakamura S."/>
        </authorList>
    </citation>
    <scope>NUCLEOTIDE SEQUENCE</scope>
    <source>
        <strain evidence="4">JCM 13573</strain>
    </source>
</reference>
<evidence type="ECO:0000313" key="4">
    <source>
        <dbReference type="EMBL" id="GFG67590.1"/>
    </source>
</evidence>
<evidence type="ECO:0000313" key="6">
    <source>
        <dbReference type="Proteomes" id="UP000465306"/>
    </source>
</evidence>
<dbReference type="InterPro" id="IPR050707">
    <property type="entry name" value="HTH_MetabolicPath_Reg"/>
</dbReference>
<dbReference type="RefSeq" id="WP_085074747.1">
    <property type="nucleotide sequence ID" value="NZ_BLKU01000005.1"/>
</dbReference>
<dbReference type="InterPro" id="IPR005471">
    <property type="entry name" value="Tscrpt_reg_IclR_N"/>
</dbReference>
<accession>A0AAX1J7M2</accession>
<dbReference type="GO" id="GO:0003700">
    <property type="term" value="F:DNA-binding transcription factor activity"/>
    <property type="evidence" value="ECO:0007669"/>
    <property type="project" value="TreeGrafter"/>
</dbReference>
<feature type="domain" description="HTH iclR-type" evidence="3">
    <location>
        <begin position="16"/>
        <end position="75"/>
    </location>
</feature>
<proteinExistence type="predicted"/>
<keyword evidence="1" id="KW-0805">Transcription regulation</keyword>
<dbReference type="PANTHER" id="PTHR30136:SF24">
    <property type="entry name" value="HTH-TYPE TRANSCRIPTIONAL REPRESSOR ALLR"/>
    <property type="match status" value="1"/>
</dbReference>
<dbReference type="SMART" id="SM00346">
    <property type="entry name" value="HTH_ICLR"/>
    <property type="match status" value="1"/>
</dbReference>
<dbReference type="GO" id="GO:0045892">
    <property type="term" value="P:negative regulation of DNA-templated transcription"/>
    <property type="evidence" value="ECO:0007669"/>
    <property type="project" value="TreeGrafter"/>
</dbReference>
<dbReference type="InterPro" id="IPR029016">
    <property type="entry name" value="GAF-like_dom_sf"/>
</dbReference>
<sequence>MTFKEPDRSAAPGKARSVIESAFILLDLVAELQPVRLVDLSAASAIPHPTVHRLLRQLVETGAVRREGSRYALGTSLLRLGASVTPASRLRIAARRPMAELATITGAAVSLSADLGDGPVYLDTVDARSPARFVAKAGAHVPPETAQRRAHDHLATTVPLVDAGQVAVDHSCVAMGIPFGSSSGIAVVATLIPAPRPPNQMLAATRWAAERIAESLREYLSR</sequence>
<evidence type="ECO:0000313" key="5">
    <source>
        <dbReference type="EMBL" id="QPI36460.1"/>
    </source>
</evidence>
<dbReference type="Proteomes" id="UP000465306">
    <property type="component" value="Unassembled WGS sequence"/>
</dbReference>
<dbReference type="Proteomes" id="UP000663583">
    <property type="component" value="Chromosome"/>
</dbReference>
<dbReference type="EMBL" id="CP065047">
    <property type="protein sequence ID" value="QPI36460.1"/>
    <property type="molecule type" value="Genomic_DNA"/>
</dbReference>
<reference evidence="5" key="3">
    <citation type="submission" date="2020-11" db="EMBL/GenBank/DDBJ databases">
        <title>Intraspecies plasmid and genomic variation of Mycobacterium kubicae revealed by the complete genome sequences of two clinical isolates.</title>
        <authorList>
            <person name="Hendrix J.R."/>
            <person name="Epperson L.E."/>
            <person name="Honda J.R."/>
            <person name="Strong M."/>
        </authorList>
    </citation>
    <scope>NUCLEOTIDE SEQUENCE</scope>
    <source>
        <strain evidence="5">JCM 13573</strain>
    </source>
</reference>
<name>A0AAX1J7M2_9MYCO</name>
<dbReference type="Gene3D" id="3.30.450.40">
    <property type="match status" value="1"/>
</dbReference>
<keyword evidence="2" id="KW-0804">Transcription</keyword>